<comment type="caution">
    <text evidence="1">The sequence shown here is derived from an EMBL/GenBank/DDBJ whole genome shotgun (WGS) entry which is preliminary data.</text>
</comment>
<gene>
    <name evidence="1" type="ORF">H5410_033067</name>
</gene>
<protein>
    <submittedName>
        <fullName evidence="1">Uncharacterized protein</fullName>
    </submittedName>
</protein>
<proteinExistence type="predicted"/>
<organism evidence="1 2">
    <name type="scientific">Solanum commersonii</name>
    <name type="common">Commerson's wild potato</name>
    <name type="synonym">Commerson's nightshade</name>
    <dbReference type="NCBI Taxonomy" id="4109"/>
    <lineage>
        <taxon>Eukaryota</taxon>
        <taxon>Viridiplantae</taxon>
        <taxon>Streptophyta</taxon>
        <taxon>Embryophyta</taxon>
        <taxon>Tracheophyta</taxon>
        <taxon>Spermatophyta</taxon>
        <taxon>Magnoliopsida</taxon>
        <taxon>eudicotyledons</taxon>
        <taxon>Gunneridae</taxon>
        <taxon>Pentapetalae</taxon>
        <taxon>asterids</taxon>
        <taxon>lamiids</taxon>
        <taxon>Solanales</taxon>
        <taxon>Solanaceae</taxon>
        <taxon>Solanoideae</taxon>
        <taxon>Solaneae</taxon>
        <taxon>Solanum</taxon>
    </lineage>
</organism>
<evidence type="ECO:0000313" key="2">
    <source>
        <dbReference type="Proteomes" id="UP000824120"/>
    </source>
</evidence>
<name>A0A9J5YMQ8_SOLCO</name>
<evidence type="ECO:0000313" key="1">
    <source>
        <dbReference type="EMBL" id="KAG5601697.1"/>
    </source>
</evidence>
<dbReference type="EMBL" id="JACXVP010000006">
    <property type="protein sequence ID" value="KAG5601697.1"/>
    <property type="molecule type" value="Genomic_DNA"/>
</dbReference>
<dbReference type="AlphaFoldDB" id="A0A9J5YMQ8"/>
<reference evidence="1 2" key="1">
    <citation type="submission" date="2020-09" db="EMBL/GenBank/DDBJ databases">
        <title>De no assembly of potato wild relative species, Solanum commersonii.</title>
        <authorList>
            <person name="Cho K."/>
        </authorList>
    </citation>
    <scope>NUCLEOTIDE SEQUENCE [LARGE SCALE GENOMIC DNA]</scope>
    <source>
        <strain evidence="1">LZ3.2</strain>
        <tissue evidence="1">Leaf</tissue>
    </source>
</reference>
<keyword evidence="2" id="KW-1185">Reference proteome</keyword>
<accession>A0A9J5YMQ8</accession>
<feature type="non-terminal residue" evidence="1">
    <location>
        <position position="120"/>
    </location>
</feature>
<sequence length="120" mass="14313">ANHIKGILLDGISIYEGKQYTYKTFEGNNFSCKNMVDLPIQLDTIRITVPFVRKRAWKHKKALFHMDKAISEMELEYLYTSHSYDAIIFAIHEMKMYRIQEYFEYKNVLSILKKYTVFIA</sequence>
<dbReference type="Proteomes" id="UP000824120">
    <property type="component" value="Chromosome 6"/>
</dbReference>